<dbReference type="GO" id="GO:0004674">
    <property type="term" value="F:protein serine/threonine kinase activity"/>
    <property type="evidence" value="ECO:0007669"/>
    <property type="project" value="UniProtKB-KW"/>
</dbReference>
<keyword evidence="1" id="KW-0418">Kinase</keyword>
<accession>A0A8I1ACY3</accession>
<gene>
    <name evidence="1" type="ORF">I8U20_00360</name>
</gene>
<organism evidence="1 2">
    <name type="scientific">Thermoactinomyces intermedius</name>
    <dbReference type="NCBI Taxonomy" id="2024"/>
    <lineage>
        <taxon>Bacteria</taxon>
        <taxon>Bacillati</taxon>
        <taxon>Bacillota</taxon>
        <taxon>Bacilli</taxon>
        <taxon>Bacillales</taxon>
        <taxon>Thermoactinomycetaceae</taxon>
        <taxon>Thermoactinomyces</taxon>
    </lineage>
</organism>
<name>A0A8I1ACY3_THEIN</name>
<dbReference type="InterPro" id="IPR011009">
    <property type="entry name" value="Kinase-like_dom_sf"/>
</dbReference>
<evidence type="ECO:0000313" key="2">
    <source>
        <dbReference type="Proteomes" id="UP000633619"/>
    </source>
</evidence>
<dbReference type="SUPFAM" id="SSF56112">
    <property type="entry name" value="Protein kinase-like (PK-like)"/>
    <property type="match status" value="1"/>
</dbReference>
<keyword evidence="1" id="KW-0723">Serine/threonine-protein kinase</keyword>
<reference evidence="1 2" key="1">
    <citation type="submission" date="2020-12" db="EMBL/GenBank/DDBJ databases">
        <title>WGS of Thermoactinomyces spp.</title>
        <authorList>
            <person name="Cheng K."/>
        </authorList>
    </citation>
    <scope>NUCLEOTIDE SEQUENCE [LARGE SCALE GENOMIC DNA]</scope>
    <source>
        <strain evidence="2">CICC 10671\DSM 43846</strain>
    </source>
</reference>
<comment type="caution">
    <text evidence="1">The sequence shown here is derived from an EMBL/GenBank/DDBJ whole genome shotgun (WGS) entry which is preliminary data.</text>
</comment>
<sequence>MKQIRKIEEAIGEIIFHAHPENEPVTIEYLPPVFNLVGYGTDAVVVSHPECKGRVCKVFAEDRLHKVEQEFQVYQKLKGSPYFARCYGKGDNYLVLSHEQGLNLYQCLCEGIEIPEQVIIDVEHARREARLKGLNPRDIHLKNVLLQKGRGKLLDVSEYMKPGNDRRWDDLVEAYYEFYPLIRGRKVPVWLLESVKMMYNRKTSSAFSVREFGRKFVRWLGDTQSEGSADKNV</sequence>
<keyword evidence="2" id="KW-1185">Reference proteome</keyword>
<dbReference type="EMBL" id="JAECVW010000001">
    <property type="protein sequence ID" value="MBH8593778.1"/>
    <property type="molecule type" value="Genomic_DNA"/>
</dbReference>
<dbReference type="Proteomes" id="UP000633619">
    <property type="component" value="Unassembled WGS sequence"/>
</dbReference>
<proteinExistence type="predicted"/>
<dbReference type="AlphaFoldDB" id="A0A8I1ACY3"/>
<keyword evidence="1" id="KW-0808">Transferase</keyword>
<evidence type="ECO:0000313" key="1">
    <source>
        <dbReference type="EMBL" id="MBH8593778.1"/>
    </source>
</evidence>
<protein>
    <submittedName>
        <fullName evidence="1">Serine/threonine protein kinase</fullName>
    </submittedName>
</protein>
<dbReference type="RefSeq" id="WP_181731146.1">
    <property type="nucleotide sequence ID" value="NZ_JACEIR010000001.1"/>
</dbReference>